<protein>
    <submittedName>
        <fullName evidence="5">SAM-dependent methlyltransferase</fullName>
    </submittedName>
</protein>
<proteinExistence type="predicted"/>
<keyword evidence="6" id="KW-1185">Reference proteome</keyword>
<sequence>MELTSTYWNNRYAEGNTGWDLKEVSPPIKAYLDQLENKELKILIPGGGYSYEAQYCWEQGFKNVYVVDFSQLALENLKQRVPGFPSEQLIQEDFFTYDGQFDVIIEQTFFCALQPDLRPDYVAHMHALLKPEGKLVGLLFNFPLTEKGPPYGGSTTAYESLFSKHFDIQKIETAYNSIAARADKELFIKMVKK</sequence>
<name>A0A0A2GTZ1_9FLAO</name>
<dbReference type="PROSITE" id="PS51585">
    <property type="entry name" value="SAM_MT_TPMT"/>
    <property type="match status" value="1"/>
</dbReference>
<dbReference type="RefSeq" id="WP_035325880.1">
    <property type="nucleotide sequence ID" value="NZ_CP015125.1"/>
</dbReference>
<dbReference type="GO" id="GO:0032259">
    <property type="term" value="P:methylation"/>
    <property type="evidence" value="ECO:0007669"/>
    <property type="project" value="UniProtKB-KW"/>
</dbReference>
<dbReference type="Pfam" id="PF05724">
    <property type="entry name" value="TPMT"/>
    <property type="match status" value="1"/>
</dbReference>
<evidence type="ECO:0000256" key="3">
    <source>
        <dbReference type="ARBA" id="ARBA00022679"/>
    </source>
</evidence>
<comment type="caution">
    <text evidence="5">The sequence shown here is derived from an EMBL/GenBank/DDBJ whole genome shotgun (WGS) entry which is preliminary data.</text>
</comment>
<dbReference type="EMBL" id="JSAQ01000001">
    <property type="protein sequence ID" value="KGO06717.1"/>
    <property type="molecule type" value="Genomic_DNA"/>
</dbReference>
<dbReference type="InterPro" id="IPR008854">
    <property type="entry name" value="TPMT"/>
</dbReference>
<dbReference type="Proteomes" id="UP000030140">
    <property type="component" value="Unassembled WGS sequence"/>
</dbReference>
<evidence type="ECO:0000313" key="6">
    <source>
        <dbReference type="Proteomes" id="UP000030140"/>
    </source>
</evidence>
<gene>
    <name evidence="5" type="ORF">NV36_07575</name>
</gene>
<dbReference type="AlphaFoldDB" id="A0A0A2GTZ1"/>
<keyword evidence="1" id="KW-0597">Phosphoprotein</keyword>
<evidence type="ECO:0000256" key="1">
    <source>
        <dbReference type="ARBA" id="ARBA00022553"/>
    </source>
</evidence>
<dbReference type="SUPFAM" id="SSF53335">
    <property type="entry name" value="S-adenosyl-L-methionine-dependent methyltransferases"/>
    <property type="match status" value="1"/>
</dbReference>
<dbReference type="GO" id="GO:0008757">
    <property type="term" value="F:S-adenosylmethionine-dependent methyltransferase activity"/>
    <property type="evidence" value="ECO:0007669"/>
    <property type="project" value="InterPro"/>
</dbReference>
<dbReference type="OrthoDB" id="9778208at2"/>
<organism evidence="5 6">
    <name type="scientific">Dokdonia donghaensis DSW-1</name>
    <dbReference type="NCBI Taxonomy" id="1300343"/>
    <lineage>
        <taxon>Bacteria</taxon>
        <taxon>Pseudomonadati</taxon>
        <taxon>Bacteroidota</taxon>
        <taxon>Flavobacteriia</taxon>
        <taxon>Flavobacteriales</taxon>
        <taxon>Flavobacteriaceae</taxon>
        <taxon>Dokdonia</taxon>
    </lineage>
</organism>
<accession>A0A0A2GTZ1</accession>
<evidence type="ECO:0000256" key="2">
    <source>
        <dbReference type="ARBA" id="ARBA00022603"/>
    </source>
</evidence>
<evidence type="ECO:0000313" key="5">
    <source>
        <dbReference type="EMBL" id="KGO06717.1"/>
    </source>
</evidence>
<dbReference type="Gene3D" id="3.40.50.150">
    <property type="entry name" value="Vaccinia Virus protein VP39"/>
    <property type="match status" value="1"/>
</dbReference>
<evidence type="ECO:0000256" key="4">
    <source>
        <dbReference type="ARBA" id="ARBA00022691"/>
    </source>
</evidence>
<dbReference type="InterPro" id="IPR029063">
    <property type="entry name" value="SAM-dependent_MTases_sf"/>
</dbReference>
<dbReference type="CDD" id="cd02440">
    <property type="entry name" value="AdoMet_MTases"/>
    <property type="match status" value="1"/>
</dbReference>
<reference evidence="5 6" key="1">
    <citation type="submission" date="2014-10" db="EMBL/GenBank/DDBJ databases">
        <title>Draft genome sequence of the proteorhodopsin-containing marine bacterium Dokdonia donghaensis.</title>
        <authorList>
            <person name="Gomez-Consarnau L."/>
            <person name="Gonzalez J.M."/>
            <person name="Riedel T."/>
            <person name="Jaenicke S."/>
            <person name="Wagner-Doebler I."/>
            <person name="Fuhrman J.A."/>
        </authorList>
    </citation>
    <scope>NUCLEOTIDE SEQUENCE [LARGE SCALE GENOMIC DNA]</scope>
    <source>
        <strain evidence="5 6">DSW-1</strain>
    </source>
</reference>
<keyword evidence="4" id="KW-0949">S-adenosyl-L-methionine</keyword>
<keyword evidence="2" id="KW-0489">Methyltransferase</keyword>
<dbReference type="PANTHER" id="PTHR32183">
    <property type="match status" value="1"/>
</dbReference>
<dbReference type="PANTHER" id="PTHR32183:SF11">
    <property type="entry name" value="THIOL METHYLTRANSFERASE 2-RELATED"/>
    <property type="match status" value="1"/>
</dbReference>
<keyword evidence="3 5" id="KW-0808">Transferase</keyword>